<evidence type="ECO:0000313" key="2">
    <source>
        <dbReference type="Proteomes" id="UP001190700"/>
    </source>
</evidence>
<reference evidence="1 2" key="1">
    <citation type="journal article" date="2015" name="Genome Biol. Evol.">
        <title>Comparative Genomics of a Bacterivorous Green Alga Reveals Evolutionary Causalities and Consequences of Phago-Mixotrophic Mode of Nutrition.</title>
        <authorList>
            <person name="Burns J.A."/>
            <person name="Paasch A."/>
            <person name="Narechania A."/>
            <person name="Kim E."/>
        </authorList>
    </citation>
    <scope>NUCLEOTIDE SEQUENCE [LARGE SCALE GENOMIC DNA]</scope>
    <source>
        <strain evidence="1 2">PLY_AMNH</strain>
    </source>
</reference>
<sequence>MSFAVYESGNMYMGKRGREEDVEGCTNVGSGDAVSMVVDGERGVTVVAIGDAGEECDDEFALLEIIAHAEAHPDNKYFLVLVGLTTIGKYKSMYGKDFAFPKNVHFLYFDADSNLKLEGDQVAPVVERDANVQVLQIGPIVEKYDKNKQPITSKKLQLLNMLNQNEYTYYSLGDYGTTNVQEGTFEDLFVYADKRIVIDPARGMGAFKFSCSGITQRFDQPDFTNLFLGADSDAAERRFTEHILTIGFRNLIGRAAEAGLHTAQLVEWRFGMKMGANVDTAFRLAKSFWREEPDDISEENMYDMVYARFEEEVGDVGIKALGAVIDTYEKRLRTTGPEVVRLREHYDAEEMGFKRGYRFILMVCKLVLNLDPAFYVSGKAMNWVKAWTESIPLDTECDPETRSALLGIDDGSYDEKSHGPLYRNLIPAYALWVKQAKVVDVETSPAYDVVGWRCMIGHIEYKEEKIIEHTMVLKEGKQVRVNNPLMDIYNDERGTTRTARDVYTKWKATQLEKDVLGHPKLGTPHTK</sequence>
<dbReference type="AlphaFoldDB" id="A0AAE0H0Z3"/>
<name>A0AAE0H0Z3_9CHLO</name>
<dbReference type="Proteomes" id="UP001190700">
    <property type="component" value="Unassembled WGS sequence"/>
</dbReference>
<evidence type="ECO:0000313" key="1">
    <source>
        <dbReference type="EMBL" id="KAK3287979.1"/>
    </source>
</evidence>
<accession>A0AAE0H0Z3</accession>
<dbReference type="EMBL" id="LGRX02000644">
    <property type="protein sequence ID" value="KAK3287979.1"/>
    <property type="molecule type" value="Genomic_DNA"/>
</dbReference>
<organism evidence="1 2">
    <name type="scientific">Cymbomonas tetramitiformis</name>
    <dbReference type="NCBI Taxonomy" id="36881"/>
    <lineage>
        <taxon>Eukaryota</taxon>
        <taxon>Viridiplantae</taxon>
        <taxon>Chlorophyta</taxon>
        <taxon>Pyramimonadophyceae</taxon>
        <taxon>Pyramimonadales</taxon>
        <taxon>Pyramimonadaceae</taxon>
        <taxon>Cymbomonas</taxon>
    </lineage>
</organism>
<gene>
    <name evidence="1" type="ORF">CYMTET_4533</name>
</gene>
<keyword evidence="2" id="KW-1185">Reference proteome</keyword>
<proteinExistence type="predicted"/>
<protein>
    <submittedName>
        <fullName evidence="1">Uncharacterized protein</fullName>
    </submittedName>
</protein>
<comment type="caution">
    <text evidence="1">The sequence shown here is derived from an EMBL/GenBank/DDBJ whole genome shotgun (WGS) entry which is preliminary data.</text>
</comment>